<gene>
    <name evidence="2" type="ORF">CLPU_28c00010</name>
</gene>
<dbReference type="Gene3D" id="1.10.3730.20">
    <property type="match status" value="1"/>
</dbReference>
<dbReference type="Proteomes" id="UP000037267">
    <property type="component" value="Unassembled WGS sequence"/>
</dbReference>
<evidence type="ECO:0000313" key="3">
    <source>
        <dbReference type="Proteomes" id="UP000037267"/>
    </source>
</evidence>
<keyword evidence="1" id="KW-0812">Transmembrane</keyword>
<organism evidence="2 3">
    <name type="scientific">Gottschalkia purinilytica</name>
    <name type="common">Clostridium purinilyticum</name>
    <dbReference type="NCBI Taxonomy" id="1503"/>
    <lineage>
        <taxon>Bacteria</taxon>
        <taxon>Bacillati</taxon>
        <taxon>Bacillota</taxon>
        <taxon>Tissierellia</taxon>
        <taxon>Tissierellales</taxon>
        <taxon>Gottschalkiaceae</taxon>
        <taxon>Gottschalkia</taxon>
    </lineage>
</organism>
<evidence type="ECO:0000256" key="1">
    <source>
        <dbReference type="SAM" id="Phobius"/>
    </source>
</evidence>
<keyword evidence="1" id="KW-1133">Transmembrane helix</keyword>
<protein>
    <submittedName>
        <fullName evidence="2">Uncharacterized protein</fullName>
    </submittedName>
</protein>
<evidence type="ECO:0000313" key="2">
    <source>
        <dbReference type="EMBL" id="KNF07049.1"/>
    </source>
</evidence>
<dbReference type="EMBL" id="LGSS01000028">
    <property type="protein sequence ID" value="KNF07049.1"/>
    <property type="molecule type" value="Genomic_DNA"/>
</dbReference>
<accession>A0A0L0W6A4</accession>
<comment type="caution">
    <text evidence="2">The sequence shown here is derived from an EMBL/GenBank/DDBJ whole genome shotgun (WGS) entry which is preliminary data.</text>
</comment>
<proteinExistence type="predicted"/>
<dbReference type="InterPro" id="IPR037185">
    <property type="entry name" value="EmrE-like"/>
</dbReference>
<dbReference type="SUPFAM" id="SSF103481">
    <property type="entry name" value="Multidrug resistance efflux transporter EmrE"/>
    <property type="match status" value="1"/>
</dbReference>
<sequence>MIAGVVFLKERLYYYHIIGSILIIGGIIGTNFLDSVNLEKYYGEDSKN</sequence>
<keyword evidence="3" id="KW-1185">Reference proteome</keyword>
<feature type="transmembrane region" description="Helical" evidence="1">
    <location>
        <begin position="12"/>
        <end position="33"/>
    </location>
</feature>
<name>A0A0L0W6A4_GOTPU</name>
<reference evidence="3" key="1">
    <citation type="submission" date="2015-07" db="EMBL/GenBank/DDBJ databases">
        <title>Draft genome sequence of the purine-degrading Gottschalkia purinilyticum DSM 1384 (formerly Clostridium purinilyticum).</title>
        <authorList>
            <person name="Poehlein A."/>
            <person name="Schiel-Bengelsdorf B."/>
            <person name="Bengelsdorf F.R."/>
            <person name="Daniel R."/>
            <person name="Duerre P."/>
        </authorList>
    </citation>
    <scope>NUCLEOTIDE SEQUENCE [LARGE SCALE GENOMIC DNA]</scope>
    <source>
        <strain evidence="3">DSM 1384</strain>
    </source>
</reference>
<keyword evidence="1" id="KW-0472">Membrane</keyword>
<dbReference type="AlphaFoldDB" id="A0A0L0W6A4"/>